<name>G7Y603_CLOSI</name>
<dbReference type="AlphaFoldDB" id="G7Y603"/>
<dbReference type="EMBL" id="DF142886">
    <property type="protein sequence ID" value="GAA48389.1"/>
    <property type="molecule type" value="Genomic_DNA"/>
</dbReference>
<reference key="2">
    <citation type="submission" date="2011-10" db="EMBL/GenBank/DDBJ databases">
        <title>The genome and transcriptome sequence of Clonorchis sinensis provide insights into the carcinogenic liver fluke.</title>
        <authorList>
            <person name="Wang X."/>
            <person name="Huang Y."/>
            <person name="Chen W."/>
            <person name="Liu H."/>
            <person name="Guo L."/>
            <person name="Chen Y."/>
            <person name="Luo F."/>
            <person name="Zhou W."/>
            <person name="Sun J."/>
            <person name="Mao Q."/>
            <person name="Liang P."/>
            <person name="Zhou C."/>
            <person name="Tian Y."/>
            <person name="Men J."/>
            <person name="Lv X."/>
            <person name="Huang L."/>
            <person name="Zhou J."/>
            <person name="Hu Y."/>
            <person name="Li R."/>
            <person name="Zhang F."/>
            <person name="Lei H."/>
            <person name="Li X."/>
            <person name="Hu X."/>
            <person name="Liang C."/>
            <person name="Xu J."/>
            <person name="Wu Z."/>
            <person name="Yu X."/>
        </authorList>
    </citation>
    <scope>NUCLEOTIDE SEQUENCE</scope>
    <source>
        <strain>Henan</strain>
    </source>
</reference>
<proteinExistence type="predicted"/>
<evidence type="ECO:0000313" key="3">
    <source>
        <dbReference type="EMBL" id="GAA48389.1"/>
    </source>
</evidence>
<evidence type="ECO:0000256" key="2">
    <source>
        <dbReference type="SAM" id="SignalP"/>
    </source>
</evidence>
<keyword evidence="2" id="KW-0732">Signal</keyword>
<keyword evidence="4" id="KW-1185">Reference proteome</keyword>
<feature type="signal peptide" evidence="2">
    <location>
        <begin position="1"/>
        <end position="26"/>
    </location>
</feature>
<evidence type="ECO:0000313" key="4">
    <source>
        <dbReference type="Proteomes" id="UP000008909"/>
    </source>
</evidence>
<protein>
    <submittedName>
        <fullName evidence="3">Uncharacterized protein</fullName>
    </submittedName>
</protein>
<feature type="region of interest" description="Disordered" evidence="1">
    <location>
        <begin position="328"/>
        <end position="350"/>
    </location>
</feature>
<evidence type="ECO:0000256" key="1">
    <source>
        <dbReference type="SAM" id="MobiDB-lite"/>
    </source>
</evidence>
<accession>G7Y603</accession>
<gene>
    <name evidence="3" type="ORF">CLF_101546</name>
</gene>
<organism evidence="3 4">
    <name type="scientific">Clonorchis sinensis</name>
    <name type="common">Chinese liver fluke</name>
    <dbReference type="NCBI Taxonomy" id="79923"/>
    <lineage>
        <taxon>Eukaryota</taxon>
        <taxon>Metazoa</taxon>
        <taxon>Spiralia</taxon>
        <taxon>Lophotrochozoa</taxon>
        <taxon>Platyhelminthes</taxon>
        <taxon>Trematoda</taxon>
        <taxon>Digenea</taxon>
        <taxon>Opisthorchiida</taxon>
        <taxon>Opisthorchiata</taxon>
        <taxon>Opisthorchiidae</taxon>
        <taxon>Clonorchis</taxon>
    </lineage>
</organism>
<sequence length="643" mass="73458">MHTLLGGLRKFLMVCVLFNFLWTGSPTSLSYPRLNNDKQPVTTTTKDDSRISPASEDANDTLLLGMEHILNIVEDINTISKEYVTNMMLTDRSLARQSGSQTRSSTEGEYVSFPCHLTCYLRPPIGTKEFERIHTVGAASANLQPTVMDCTPKSERPSSTAETSSVSVTCISHYTGRLVHVVIRTTDTVKESPPSPVTILSDRVAFQIANQILNRSQRVDLYVTLDFQLLFLGPSELKDVKPWLRYLAIDGNNIISVDKTLLRELQLDHFVIEGCRRVDERIDLIGLHNYETSMSSSSNCVVVWRYFCPKMTELIIWADERTQNNLCPAQPENNGEGSTVRPSTSWHRRTKRTILSHRHRNVKEDQQTAAMSQSDAYKHWSLLAQRLIEKLDRGSICSNEDFRQEMLCRRPTKRSKSRNHAPIEARRYYLSPQIYCNVRKTPGGTPVGVMSTEMLYSKLRFSNEVLVQLRLSSSEGPVLKPVEFSEDEGKWHIWTDHVTVVFDENRCKLIIGLVHTSGWCIWSERKIKESIRTATNSAVCSFRQPDFSIGSVTGTVVYQHQSEIDFKMFLCNNFLKSYFSHSTWDIREQTPCKDLQRPILFECLTSTNDVTPSSFRHFPQRLQTDCVPAQNFSNVFFSSYIVL</sequence>
<feature type="region of interest" description="Disordered" evidence="1">
    <location>
        <begin position="32"/>
        <end position="55"/>
    </location>
</feature>
<dbReference type="Proteomes" id="UP000008909">
    <property type="component" value="Unassembled WGS sequence"/>
</dbReference>
<feature type="chain" id="PRO_5003505965" evidence="2">
    <location>
        <begin position="27"/>
        <end position="643"/>
    </location>
</feature>
<feature type="compositionally biased region" description="Polar residues" evidence="1">
    <location>
        <begin position="328"/>
        <end position="345"/>
    </location>
</feature>
<reference evidence="3" key="1">
    <citation type="journal article" date="2011" name="Genome Biol.">
        <title>The draft genome of the carcinogenic human liver fluke Clonorchis sinensis.</title>
        <authorList>
            <person name="Wang X."/>
            <person name="Chen W."/>
            <person name="Huang Y."/>
            <person name="Sun J."/>
            <person name="Men J."/>
            <person name="Liu H."/>
            <person name="Luo F."/>
            <person name="Guo L."/>
            <person name="Lv X."/>
            <person name="Deng C."/>
            <person name="Zhou C."/>
            <person name="Fan Y."/>
            <person name="Li X."/>
            <person name="Huang L."/>
            <person name="Hu Y."/>
            <person name="Liang C."/>
            <person name="Hu X."/>
            <person name="Xu J."/>
            <person name="Yu X."/>
        </authorList>
    </citation>
    <scope>NUCLEOTIDE SEQUENCE [LARGE SCALE GENOMIC DNA]</scope>
    <source>
        <strain evidence="3">Henan</strain>
    </source>
</reference>